<dbReference type="PANTHER" id="PTHR23073">
    <property type="entry name" value="26S PROTEASOME REGULATORY SUBUNIT"/>
    <property type="match status" value="1"/>
</dbReference>
<dbReference type="FunFam" id="3.40.50.300:FF:002861">
    <property type="entry name" value="Cell division control protein 48 homolog E"/>
    <property type="match status" value="1"/>
</dbReference>
<dbReference type="InterPro" id="IPR050221">
    <property type="entry name" value="26S_Proteasome_ATPase"/>
</dbReference>
<dbReference type="AlphaFoldDB" id="A0A8S1P0H2"/>
<reference evidence="4" key="1">
    <citation type="submission" date="2021-01" db="EMBL/GenBank/DDBJ databases">
        <authorList>
            <consortium name="Genoscope - CEA"/>
            <person name="William W."/>
        </authorList>
    </citation>
    <scope>NUCLEOTIDE SEQUENCE</scope>
</reference>
<evidence type="ECO:0000259" key="3">
    <source>
        <dbReference type="Pfam" id="PF00004"/>
    </source>
</evidence>
<keyword evidence="5" id="KW-1185">Reference proteome</keyword>
<dbReference type="Proteomes" id="UP000692954">
    <property type="component" value="Unassembled WGS sequence"/>
</dbReference>
<gene>
    <name evidence="4" type="ORF">PSON_ATCC_30995.1.T0610048</name>
</gene>
<dbReference type="GO" id="GO:0005524">
    <property type="term" value="F:ATP binding"/>
    <property type="evidence" value="ECO:0007669"/>
    <property type="project" value="UniProtKB-KW"/>
</dbReference>
<dbReference type="Pfam" id="PF00004">
    <property type="entry name" value="AAA"/>
    <property type="match status" value="1"/>
</dbReference>
<dbReference type="EMBL" id="CAJJDN010000061">
    <property type="protein sequence ID" value="CAD8093594.1"/>
    <property type="molecule type" value="Genomic_DNA"/>
</dbReference>
<comment type="caution">
    <text evidence="4">The sequence shown here is derived from an EMBL/GenBank/DDBJ whole genome shotgun (WGS) entry which is preliminary data.</text>
</comment>
<sequence>MQRFLVKVWQLTLQQDRQFFLPLTGLLNASQLKPAELIRVNKDGYMLYEKIPTEYDARVKTMEVDEKPQEGYNDIDGLDKQIEELREAIVLPIVHKERFKNIGNRPPKGVLMYGPPGTGKTMMARACVAQTKATFLKLAGPQLVQMFMELKWLGMYFNWLKKKHLLLYLLMNRCYWNQKI</sequence>
<keyword evidence="1" id="KW-0547">Nucleotide-binding</keyword>
<dbReference type="InterPro" id="IPR003959">
    <property type="entry name" value="ATPase_AAA_core"/>
</dbReference>
<accession>A0A8S1P0H2</accession>
<proteinExistence type="predicted"/>
<feature type="domain" description="ATPase AAA-type core" evidence="3">
    <location>
        <begin position="110"/>
        <end position="148"/>
    </location>
</feature>
<name>A0A8S1P0H2_9CILI</name>
<evidence type="ECO:0000256" key="1">
    <source>
        <dbReference type="ARBA" id="ARBA00022741"/>
    </source>
</evidence>
<organism evidence="4 5">
    <name type="scientific">Paramecium sonneborni</name>
    <dbReference type="NCBI Taxonomy" id="65129"/>
    <lineage>
        <taxon>Eukaryota</taxon>
        <taxon>Sar</taxon>
        <taxon>Alveolata</taxon>
        <taxon>Ciliophora</taxon>
        <taxon>Intramacronucleata</taxon>
        <taxon>Oligohymenophorea</taxon>
        <taxon>Peniculida</taxon>
        <taxon>Parameciidae</taxon>
        <taxon>Paramecium</taxon>
    </lineage>
</organism>
<evidence type="ECO:0000313" key="4">
    <source>
        <dbReference type="EMBL" id="CAD8093594.1"/>
    </source>
</evidence>
<evidence type="ECO:0000313" key="5">
    <source>
        <dbReference type="Proteomes" id="UP000692954"/>
    </source>
</evidence>
<dbReference type="GO" id="GO:0016887">
    <property type="term" value="F:ATP hydrolysis activity"/>
    <property type="evidence" value="ECO:0007669"/>
    <property type="project" value="InterPro"/>
</dbReference>
<evidence type="ECO:0000256" key="2">
    <source>
        <dbReference type="ARBA" id="ARBA00022840"/>
    </source>
</evidence>
<keyword evidence="2" id="KW-0067">ATP-binding</keyword>
<protein>
    <recommendedName>
        <fullName evidence="3">ATPase AAA-type core domain-containing protein</fullName>
    </recommendedName>
</protein>
<dbReference type="OrthoDB" id="9443236at2759"/>